<dbReference type="STRING" id="1505723.SAMN04487792_0216"/>
<evidence type="ECO:0000256" key="1">
    <source>
        <dbReference type="SAM" id="Phobius"/>
    </source>
</evidence>
<sequence length="110" mass="12837">MYKTKLTTKERLRLISFLQIIISVFCFATLNSNKKIYFLIFFLSFSILIFGISFFKPVSKKDFFKGKSQVILSNFFGMCFLLIGILELLCHKDLFSILLAFDIGLIWLIL</sequence>
<evidence type="ECO:0000313" key="3">
    <source>
        <dbReference type="Proteomes" id="UP000199599"/>
    </source>
</evidence>
<keyword evidence="1" id="KW-0812">Transmembrane</keyword>
<feature type="transmembrane region" description="Helical" evidence="1">
    <location>
        <begin position="12"/>
        <end position="30"/>
    </location>
</feature>
<keyword evidence="1" id="KW-0472">Membrane</keyword>
<dbReference type="EMBL" id="FOMN01000001">
    <property type="protein sequence ID" value="SFD30306.1"/>
    <property type="molecule type" value="Genomic_DNA"/>
</dbReference>
<feature type="transmembrane region" description="Helical" evidence="1">
    <location>
        <begin position="70"/>
        <end position="88"/>
    </location>
</feature>
<organism evidence="2 3">
    <name type="scientific">Lactobacillus bombicola</name>
    <dbReference type="NCBI Taxonomy" id="1505723"/>
    <lineage>
        <taxon>Bacteria</taxon>
        <taxon>Bacillati</taxon>
        <taxon>Bacillota</taxon>
        <taxon>Bacilli</taxon>
        <taxon>Lactobacillales</taxon>
        <taxon>Lactobacillaceae</taxon>
        <taxon>Lactobacillus</taxon>
    </lineage>
</organism>
<proteinExistence type="predicted"/>
<gene>
    <name evidence="2" type="ORF">SAMN04487792_0216</name>
</gene>
<keyword evidence="1" id="KW-1133">Transmembrane helix</keyword>
<accession>A0A1I1R7J7</accession>
<name>A0A1I1R7J7_9LACO</name>
<evidence type="ECO:0000313" key="2">
    <source>
        <dbReference type="EMBL" id="SFD30306.1"/>
    </source>
</evidence>
<protein>
    <submittedName>
        <fullName evidence="2">Uncharacterized protein</fullName>
    </submittedName>
</protein>
<dbReference type="Proteomes" id="UP000199599">
    <property type="component" value="Unassembled WGS sequence"/>
</dbReference>
<reference evidence="3" key="1">
    <citation type="submission" date="2016-10" db="EMBL/GenBank/DDBJ databases">
        <authorList>
            <person name="Varghese N."/>
            <person name="Submissions S."/>
        </authorList>
    </citation>
    <scope>NUCLEOTIDE SEQUENCE [LARGE SCALE GENOMIC DNA]</scope>
    <source>
        <strain evidence="3">R-53102</strain>
    </source>
</reference>
<feature type="transmembrane region" description="Helical" evidence="1">
    <location>
        <begin position="36"/>
        <end position="58"/>
    </location>
</feature>
<dbReference type="AlphaFoldDB" id="A0A1I1R7J7"/>